<name>A0ABR1IY17_9AGAR</name>
<evidence type="ECO:0000256" key="1">
    <source>
        <dbReference type="SAM" id="MobiDB-lite"/>
    </source>
</evidence>
<reference evidence="2 3" key="1">
    <citation type="submission" date="2024-01" db="EMBL/GenBank/DDBJ databases">
        <title>A draft genome for the cacao thread blight pathogen Marasmiellus scandens.</title>
        <authorList>
            <person name="Baruah I.K."/>
            <person name="Leung J."/>
            <person name="Bukari Y."/>
            <person name="Amoako-Attah I."/>
            <person name="Meinhardt L.W."/>
            <person name="Bailey B.A."/>
            <person name="Cohen S.P."/>
        </authorList>
    </citation>
    <scope>NUCLEOTIDE SEQUENCE [LARGE SCALE GENOMIC DNA]</scope>
    <source>
        <strain evidence="2 3">GH-19</strain>
    </source>
</reference>
<gene>
    <name evidence="2" type="ORF">VKT23_015478</name>
</gene>
<protein>
    <submittedName>
        <fullName evidence="2">Uncharacterized protein</fullName>
    </submittedName>
</protein>
<proteinExistence type="predicted"/>
<feature type="region of interest" description="Disordered" evidence="1">
    <location>
        <begin position="1"/>
        <end position="69"/>
    </location>
</feature>
<evidence type="ECO:0000313" key="2">
    <source>
        <dbReference type="EMBL" id="KAK7444080.1"/>
    </source>
</evidence>
<feature type="compositionally biased region" description="Low complexity" evidence="1">
    <location>
        <begin position="23"/>
        <end position="34"/>
    </location>
</feature>
<dbReference type="Proteomes" id="UP001498398">
    <property type="component" value="Unassembled WGS sequence"/>
</dbReference>
<sequence>MIYDKAPPENPDDAPPSYDTLVQPQSQSQSQFQPDVKTPIPISVPTTPNSASSSSASYKGKGKAPASNSSWWPGSSFFLSQNARQTRTTVLGIIKDLVRGQAQRDSAVESILESCADACANFGLSFSELLQEKSIEGYTPVYWAIVNRSPSDEPGNENGGSRSDLLTSLLQYTSPLLPSTISEIRLACLQASDQELFKRLQMTPELGFARLSGTDDMVLGVGDERGWDDVSVEDIKGDDGADRGAFRAEIRIVKFQKRMRISKEVGVEFVARGRIWRLAFKVNTSRHTSHSFSRIPVGAWCAALSLMDNSPPTPVDSRLIIPEAAASTSSPASPSSTRTKLKPPITLRIQTPPSTELIPTDMGRHVHQLKEVIVPLSSGDTKGGAAGGGLEHAGSSYIGSDDSLTCQLEARLAKPEQDCVIC</sequence>
<organism evidence="2 3">
    <name type="scientific">Marasmiellus scandens</name>
    <dbReference type="NCBI Taxonomy" id="2682957"/>
    <lineage>
        <taxon>Eukaryota</taxon>
        <taxon>Fungi</taxon>
        <taxon>Dikarya</taxon>
        <taxon>Basidiomycota</taxon>
        <taxon>Agaricomycotina</taxon>
        <taxon>Agaricomycetes</taxon>
        <taxon>Agaricomycetidae</taxon>
        <taxon>Agaricales</taxon>
        <taxon>Marasmiineae</taxon>
        <taxon>Omphalotaceae</taxon>
        <taxon>Marasmiellus</taxon>
    </lineage>
</organism>
<evidence type="ECO:0000313" key="3">
    <source>
        <dbReference type="Proteomes" id="UP001498398"/>
    </source>
</evidence>
<dbReference type="EMBL" id="JBANRG010000052">
    <property type="protein sequence ID" value="KAK7444080.1"/>
    <property type="molecule type" value="Genomic_DNA"/>
</dbReference>
<accession>A0ABR1IY17</accession>
<keyword evidence="3" id="KW-1185">Reference proteome</keyword>
<comment type="caution">
    <text evidence="2">The sequence shown here is derived from an EMBL/GenBank/DDBJ whole genome shotgun (WGS) entry which is preliminary data.</text>
</comment>
<feature type="compositionally biased region" description="Low complexity" evidence="1">
    <location>
        <begin position="50"/>
        <end position="67"/>
    </location>
</feature>